<dbReference type="AlphaFoldDB" id="A0A0H1B855"/>
<name>A0A0H1B855_9EURO</name>
<protein>
    <submittedName>
        <fullName evidence="1">Uncharacterized protein</fullName>
    </submittedName>
</protein>
<dbReference type="Proteomes" id="UP000053573">
    <property type="component" value="Unassembled WGS sequence"/>
</dbReference>
<gene>
    <name evidence="1" type="ORF">EMPG_17237</name>
</gene>
<accession>A0A0H1B855</accession>
<keyword evidence="2" id="KW-1185">Reference proteome</keyword>
<sequence>MLGIILHMSVQTRVPLITRLRILLAPISLLRVCHRSSASMGRLSSQRSDLRILWLNLYPRVDPFVTARASPLSANPTDTHPTQLVDLRCVDL</sequence>
<dbReference type="EMBL" id="LDEV01002860">
    <property type="protein sequence ID" value="KLJ07273.1"/>
    <property type="molecule type" value="Genomic_DNA"/>
</dbReference>
<proteinExistence type="predicted"/>
<organism evidence="1 2">
    <name type="scientific">Blastomyces silverae</name>
    <dbReference type="NCBI Taxonomy" id="2060906"/>
    <lineage>
        <taxon>Eukaryota</taxon>
        <taxon>Fungi</taxon>
        <taxon>Dikarya</taxon>
        <taxon>Ascomycota</taxon>
        <taxon>Pezizomycotina</taxon>
        <taxon>Eurotiomycetes</taxon>
        <taxon>Eurotiomycetidae</taxon>
        <taxon>Onygenales</taxon>
        <taxon>Ajellomycetaceae</taxon>
        <taxon>Blastomyces</taxon>
    </lineage>
</organism>
<reference evidence="2" key="1">
    <citation type="journal article" date="2015" name="PLoS Genet.">
        <title>The dynamic genome and transcriptome of the human fungal pathogen Blastomyces and close relative Emmonsia.</title>
        <authorList>
            <person name="Munoz J.F."/>
            <person name="Gauthier G.M."/>
            <person name="Desjardins C.A."/>
            <person name="Gallo J.E."/>
            <person name="Holder J."/>
            <person name="Sullivan T.D."/>
            <person name="Marty A.J."/>
            <person name="Carmen J.C."/>
            <person name="Chen Z."/>
            <person name="Ding L."/>
            <person name="Gujja S."/>
            <person name="Magrini V."/>
            <person name="Misas E."/>
            <person name="Mitreva M."/>
            <person name="Priest M."/>
            <person name="Saif S."/>
            <person name="Whiston E.A."/>
            <person name="Young S."/>
            <person name="Zeng Q."/>
            <person name="Goldman W.E."/>
            <person name="Mardis E.R."/>
            <person name="Taylor J.W."/>
            <person name="McEwen J.G."/>
            <person name="Clay O.K."/>
            <person name="Klein B.S."/>
            <person name="Cuomo C.A."/>
        </authorList>
    </citation>
    <scope>NUCLEOTIDE SEQUENCE [LARGE SCALE GENOMIC DNA]</scope>
    <source>
        <strain evidence="2">UAMH 139</strain>
    </source>
</reference>
<evidence type="ECO:0000313" key="1">
    <source>
        <dbReference type="EMBL" id="KLJ07273.1"/>
    </source>
</evidence>
<comment type="caution">
    <text evidence="1">The sequence shown here is derived from an EMBL/GenBank/DDBJ whole genome shotgun (WGS) entry which is preliminary data.</text>
</comment>
<evidence type="ECO:0000313" key="2">
    <source>
        <dbReference type="Proteomes" id="UP000053573"/>
    </source>
</evidence>